<gene>
    <name evidence="2" type="ORF">FC695_39150</name>
</gene>
<evidence type="ECO:0000313" key="3">
    <source>
        <dbReference type="Proteomes" id="UP000308444"/>
    </source>
</evidence>
<dbReference type="EMBL" id="SZOH01004294">
    <property type="protein sequence ID" value="TKI86898.1"/>
    <property type="molecule type" value="Genomic_DNA"/>
</dbReference>
<organism evidence="2 3">
    <name type="scientific">Bacillus cereus</name>
    <dbReference type="NCBI Taxonomy" id="1396"/>
    <lineage>
        <taxon>Bacteria</taxon>
        <taxon>Bacillati</taxon>
        <taxon>Bacillota</taxon>
        <taxon>Bacilli</taxon>
        <taxon>Bacillales</taxon>
        <taxon>Bacillaceae</taxon>
        <taxon>Bacillus</taxon>
        <taxon>Bacillus cereus group</taxon>
    </lineage>
</organism>
<evidence type="ECO:0000256" key="1">
    <source>
        <dbReference type="SAM" id="Phobius"/>
    </source>
</evidence>
<accession>A0A9X9A1J9</accession>
<name>A0A9X9A1J9_BACCE</name>
<protein>
    <submittedName>
        <fullName evidence="2">LysE family translocator</fullName>
    </submittedName>
</protein>
<dbReference type="AlphaFoldDB" id="A0A9X9A1J9"/>
<keyword evidence="1" id="KW-1133">Transmembrane helix</keyword>
<dbReference type="Proteomes" id="UP000308444">
    <property type="component" value="Unassembled WGS sequence"/>
</dbReference>
<keyword evidence="1" id="KW-0472">Membrane</keyword>
<feature type="non-terminal residue" evidence="2">
    <location>
        <position position="37"/>
    </location>
</feature>
<comment type="caution">
    <text evidence="2">The sequence shown here is derived from an EMBL/GenBank/DDBJ whole genome shotgun (WGS) entry which is preliminary data.</text>
</comment>
<evidence type="ECO:0000313" key="2">
    <source>
        <dbReference type="EMBL" id="TKI86898.1"/>
    </source>
</evidence>
<reference evidence="2 3" key="1">
    <citation type="journal article" date="2019" name="Environ. Microbiol.">
        <title>An active ?-lactamase is a part of an orchestrated cell wall stress resistance network of Bacillus subtilis and related rhizosphere species.</title>
        <authorList>
            <person name="Bucher T."/>
            <person name="Keren-Paz A."/>
            <person name="Hausser J."/>
            <person name="Olender T."/>
            <person name="Cytryn E."/>
            <person name="Kolodkin-Gal I."/>
        </authorList>
    </citation>
    <scope>NUCLEOTIDE SEQUENCE [LARGE SCALE GENOMIC DNA]</scope>
    <source>
        <strain evidence="2 3">I32</strain>
    </source>
</reference>
<sequence length="37" mass="4004">MYVEVFFLGILIALSPGPDFVIVMKNSLGIGRKHGIA</sequence>
<keyword evidence="1" id="KW-0812">Transmembrane</keyword>
<feature type="transmembrane region" description="Helical" evidence="1">
    <location>
        <begin position="6"/>
        <end position="24"/>
    </location>
</feature>
<proteinExistence type="predicted"/>